<evidence type="ECO:0000313" key="3">
    <source>
        <dbReference type="Proteomes" id="UP000015241"/>
    </source>
</evidence>
<proteinExistence type="predicted"/>
<dbReference type="Proteomes" id="UP000015241">
    <property type="component" value="Unassembled WGS sequence"/>
</dbReference>
<name>S8E4X0_FOMSC</name>
<dbReference type="EMBL" id="KE504154">
    <property type="protein sequence ID" value="EPS99752.1"/>
    <property type="molecule type" value="Genomic_DNA"/>
</dbReference>
<reference evidence="2 3" key="1">
    <citation type="journal article" date="2012" name="Science">
        <title>The Paleozoic origin of enzymatic lignin decomposition reconstructed from 31 fungal genomes.</title>
        <authorList>
            <person name="Floudas D."/>
            <person name="Binder M."/>
            <person name="Riley R."/>
            <person name="Barry K."/>
            <person name="Blanchette R.A."/>
            <person name="Henrissat B."/>
            <person name="Martinez A.T."/>
            <person name="Otillar R."/>
            <person name="Spatafora J.W."/>
            <person name="Yadav J.S."/>
            <person name="Aerts A."/>
            <person name="Benoit I."/>
            <person name="Boyd A."/>
            <person name="Carlson A."/>
            <person name="Copeland A."/>
            <person name="Coutinho P.M."/>
            <person name="de Vries R.P."/>
            <person name="Ferreira P."/>
            <person name="Findley K."/>
            <person name="Foster B."/>
            <person name="Gaskell J."/>
            <person name="Glotzer D."/>
            <person name="Gorecki P."/>
            <person name="Heitman J."/>
            <person name="Hesse C."/>
            <person name="Hori C."/>
            <person name="Igarashi K."/>
            <person name="Jurgens J.A."/>
            <person name="Kallen N."/>
            <person name="Kersten P."/>
            <person name="Kohler A."/>
            <person name="Kuees U."/>
            <person name="Kumar T.K.A."/>
            <person name="Kuo A."/>
            <person name="LaButti K."/>
            <person name="Larrondo L.F."/>
            <person name="Lindquist E."/>
            <person name="Ling A."/>
            <person name="Lombard V."/>
            <person name="Lucas S."/>
            <person name="Lundell T."/>
            <person name="Martin R."/>
            <person name="McLaughlin D.J."/>
            <person name="Morgenstern I."/>
            <person name="Morin E."/>
            <person name="Murat C."/>
            <person name="Nagy L.G."/>
            <person name="Nolan M."/>
            <person name="Ohm R.A."/>
            <person name="Patyshakuliyeva A."/>
            <person name="Rokas A."/>
            <person name="Ruiz-Duenas F.J."/>
            <person name="Sabat G."/>
            <person name="Salamov A."/>
            <person name="Samejima M."/>
            <person name="Schmutz J."/>
            <person name="Slot J.C."/>
            <person name="St John F."/>
            <person name="Stenlid J."/>
            <person name="Sun H."/>
            <person name="Sun S."/>
            <person name="Syed K."/>
            <person name="Tsang A."/>
            <person name="Wiebenga A."/>
            <person name="Young D."/>
            <person name="Pisabarro A."/>
            <person name="Eastwood D.C."/>
            <person name="Martin F."/>
            <person name="Cullen D."/>
            <person name="Grigoriev I.V."/>
            <person name="Hibbett D.S."/>
        </authorList>
    </citation>
    <scope>NUCLEOTIDE SEQUENCE</scope>
    <source>
        <strain evidence="3">FP-58527</strain>
    </source>
</reference>
<keyword evidence="3" id="KW-1185">Reference proteome</keyword>
<evidence type="ECO:0000256" key="1">
    <source>
        <dbReference type="SAM" id="MobiDB-lite"/>
    </source>
</evidence>
<gene>
    <name evidence="2" type="ORF">FOMPIDRAFT_1024056</name>
</gene>
<protein>
    <submittedName>
        <fullName evidence="2">Uncharacterized protein</fullName>
    </submittedName>
</protein>
<organism evidence="2 3">
    <name type="scientific">Fomitopsis schrenkii</name>
    <name type="common">Brown rot fungus</name>
    <dbReference type="NCBI Taxonomy" id="2126942"/>
    <lineage>
        <taxon>Eukaryota</taxon>
        <taxon>Fungi</taxon>
        <taxon>Dikarya</taxon>
        <taxon>Basidiomycota</taxon>
        <taxon>Agaricomycotina</taxon>
        <taxon>Agaricomycetes</taxon>
        <taxon>Polyporales</taxon>
        <taxon>Fomitopsis</taxon>
    </lineage>
</organism>
<sequence>MRHLGVGARFNHHRTRHSPDVVSKYKTHRIKEMHSVAAIIPRCTWTSKGVLSETLS</sequence>
<dbReference type="AlphaFoldDB" id="S8E4X0"/>
<dbReference type="InParanoid" id="S8E4X0"/>
<accession>S8E4X0</accession>
<feature type="region of interest" description="Disordered" evidence="1">
    <location>
        <begin position="1"/>
        <end position="23"/>
    </location>
</feature>
<dbReference type="HOGENOM" id="CLU_3014153_0_0_1"/>
<evidence type="ECO:0000313" key="2">
    <source>
        <dbReference type="EMBL" id="EPS99752.1"/>
    </source>
</evidence>